<keyword evidence="7" id="KW-1185">Reference proteome</keyword>
<comment type="similarity">
    <text evidence="1">Belongs to the ABC transporter superfamily.</text>
</comment>
<sequence length="507" mass="52557">MTALVEVRDLRLLAGGRPVLDGVDLVLAEGESVGLVGASGSGKTTLALAVLGHLRSGVRHGGGGVSVRGKDMLPTPAPGVRGDTIGYVGQDPGASLNPYARISSILLAATGPTPRAIRAGRVRGLLERVGLPGEDAFARRYPHQLSGGQQQRVVLAAALAREPRLLVLDEPTTALDLVAKAEVLREIRRQTETGVALLWVSHDLSTVRELVDRVVVLNAGKVTEDRSAVEVTATPAVPVTHAAARAEDRAIVLSGRSLAASFGEREILSDVDFDLYRGGCLAVLGVSGVGKSTLARCLAGLHRPKSGSVLLHGTALAPGVRGRSTAERAAIALVAQNPAEALHPRQDVRTALSRPLRRLRGITSRTAQDIEVTRLLEAVRLPSAMAPRLPGELSGGQRQRVALARALAADPEVLICDEATSALDTATQTGVLDLLAGLRAQLGVAVLLITHDPWVAASASDSVLVLADGRAVASGPTAGLLPPVGEAPEKALTRLLVSPITEGVLPA</sequence>
<dbReference type="GO" id="GO:0016887">
    <property type="term" value="F:ATP hydrolysis activity"/>
    <property type="evidence" value="ECO:0007669"/>
    <property type="project" value="InterPro"/>
</dbReference>
<evidence type="ECO:0000259" key="5">
    <source>
        <dbReference type="PROSITE" id="PS50893"/>
    </source>
</evidence>
<dbReference type="InterPro" id="IPR027417">
    <property type="entry name" value="P-loop_NTPase"/>
</dbReference>
<feature type="domain" description="ABC transporter" evidence="5">
    <location>
        <begin position="253"/>
        <end position="493"/>
    </location>
</feature>
<protein>
    <submittedName>
        <fullName evidence="6">ABC transporter ATPase</fullName>
    </submittedName>
</protein>
<dbReference type="InterPro" id="IPR017871">
    <property type="entry name" value="ABC_transporter-like_CS"/>
</dbReference>
<evidence type="ECO:0000256" key="3">
    <source>
        <dbReference type="ARBA" id="ARBA00022741"/>
    </source>
</evidence>
<dbReference type="SMART" id="SM00382">
    <property type="entry name" value="AAA"/>
    <property type="match status" value="2"/>
</dbReference>
<dbReference type="RefSeq" id="WP_034323932.1">
    <property type="nucleotide sequence ID" value="NZ_JFBM01000062.1"/>
</dbReference>
<keyword evidence="3" id="KW-0547">Nucleotide-binding</keyword>
<evidence type="ECO:0000256" key="1">
    <source>
        <dbReference type="ARBA" id="ARBA00005417"/>
    </source>
</evidence>
<dbReference type="InterPro" id="IPR003439">
    <property type="entry name" value="ABC_transporter-like_ATP-bd"/>
</dbReference>
<accession>A0A2P2FFS8</accession>
<dbReference type="PANTHER" id="PTHR43776:SF7">
    <property type="entry name" value="D,D-DIPEPTIDE TRANSPORT ATP-BINDING PROTEIN DDPF-RELATED"/>
    <property type="match status" value="1"/>
</dbReference>
<dbReference type="Pfam" id="PF00005">
    <property type="entry name" value="ABC_tran"/>
    <property type="match status" value="2"/>
</dbReference>
<dbReference type="Proteomes" id="UP000256220">
    <property type="component" value="Unassembled WGS sequence"/>
</dbReference>
<dbReference type="GO" id="GO:0005524">
    <property type="term" value="F:ATP binding"/>
    <property type="evidence" value="ECO:0007669"/>
    <property type="project" value="UniProtKB-KW"/>
</dbReference>
<dbReference type="PANTHER" id="PTHR43776">
    <property type="entry name" value="TRANSPORT ATP-BINDING PROTEIN"/>
    <property type="match status" value="1"/>
</dbReference>
<feature type="domain" description="ABC transporter" evidence="5">
    <location>
        <begin position="5"/>
        <end position="244"/>
    </location>
</feature>
<dbReference type="AlphaFoldDB" id="A0A2P2FFS8"/>
<keyword evidence="4" id="KW-0067">ATP-binding</keyword>
<dbReference type="SUPFAM" id="SSF52540">
    <property type="entry name" value="P-loop containing nucleoside triphosphate hydrolases"/>
    <property type="match status" value="2"/>
</dbReference>
<name>A0A2P2FFS8_AMYLU</name>
<evidence type="ECO:0000256" key="2">
    <source>
        <dbReference type="ARBA" id="ARBA00022448"/>
    </source>
</evidence>
<dbReference type="PROSITE" id="PS00211">
    <property type="entry name" value="ABC_TRANSPORTER_1"/>
    <property type="match status" value="2"/>
</dbReference>
<gene>
    <name evidence="6" type="ORF">BB31_40750</name>
</gene>
<evidence type="ECO:0000313" key="7">
    <source>
        <dbReference type="Proteomes" id="UP000256220"/>
    </source>
</evidence>
<dbReference type="InterPro" id="IPR003593">
    <property type="entry name" value="AAA+_ATPase"/>
</dbReference>
<evidence type="ECO:0000313" key="6">
    <source>
        <dbReference type="EMBL" id="KFU75578.1"/>
    </source>
</evidence>
<evidence type="ECO:0000256" key="4">
    <source>
        <dbReference type="ARBA" id="ARBA00022840"/>
    </source>
</evidence>
<organism evidence="6 7">
    <name type="scientific">Amycolatopsis lurida NRRL 2430</name>
    <dbReference type="NCBI Taxonomy" id="1460371"/>
    <lineage>
        <taxon>Bacteria</taxon>
        <taxon>Bacillati</taxon>
        <taxon>Actinomycetota</taxon>
        <taxon>Actinomycetes</taxon>
        <taxon>Pseudonocardiales</taxon>
        <taxon>Pseudonocardiaceae</taxon>
        <taxon>Amycolatopsis</taxon>
    </lineage>
</organism>
<comment type="caution">
    <text evidence="6">The sequence shown here is derived from an EMBL/GenBank/DDBJ whole genome shotgun (WGS) entry which is preliminary data.</text>
</comment>
<dbReference type="GO" id="GO:0055085">
    <property type="term" value="P:transmembrane transport"/>
    <property type="evidence" value="ECO:0007669"/>
    <property type="project" value="UniProtKB-ARBA"/>
</dbReference>
<keyword evidence="2" id="KW-0813">Transport</keyword>
<dbReference type="Gene3D" id="3.40.50.300">
    <property type="entry name" value="P-loop containing nucleotide triphosphate hydrolases"/>
    <property type="match status" value="2"/>
</dbReference>
<dbReference type="InterPro" id="IPR050319">
    <property type="entry name" value="ABC_transp_ATP-bind"/>
</dbReference>
<dbReference type="EMBL" id="JFBM01000062">
    <property type="protein sequence ID" value="KFU75578.1"/>
    <property type="molecule type" value="Genomic_DNA"/>
</dbReference>
<proteinExistence type="inferred from homology"/>
<dbReference type="CDD" id="cd03257">
    <property type="entry name" value="ABC_NikE_OppD_transporters"/>
    <property type="match status" value="1"/>
</dbReference>
<reference evidence="6 7" key="1">
    <citation type="journal article" date="2014" name="Genome Announc.">
        <title>Draft Genome Sequence of Amycolatopsis lurida NRRL 2430, Producer of the Glycopeptide Family Antibiotic Ristocetin.</title>
        <authorList>
            <person name="Kwun M.J."/>
            <person name="Hong H.J."/>
        </authorList>
    </citation>
    <scope>NUCLEOTIDE SEQUENCE [LARGE SCALE GENOMIC DNA]</scope>
    <source>
        <strain evidence="6 7">NRRL 2430</strain>
    </source>
</reference>
<dbReference type="PROSITE" id="PS50893">
    <property type="entry name" value="ABC_TRANSPORTER_2"/>
    <property type="match status" value="2"/>
</dbReference>